<accession>A0A2T3AV92</accession>
<dbReference type="AlphaFoldDB" id="A0A2T3AV92"/>
<protein>
    <submittedName>
        <fullName evidence="2">Uncharacterized protein</fullName>
    </submittedName>
</protein>
<dbReference type="InParanoid" id="A0A2T3AV92"/>
<dbReference type="OrthoDB" id="10564012at2759"/>
<proteinExistence type="predicted"/>
<keyword evidence="3" id="KW-1185">Reference proteome</keyword>
<gene>
    <name evidence="2" type="ORF">M430DRAFT_36669</name>
</gene>
<reference evidence="2 3" key="1">
    <citation type="journal article" date="2018" name="New Phytol.">
        <title>Comparative genomics and transcriptomics depict ericoid mycorrhizal fungi as versatile saprotrophs and plant mutualists.</title>
        <authorList>
            <person name="Martino E."/>
            <person name="Morin E."/>
            <person name="Grelet G.A."/>
            <person name="Kuo A."/>
            <person name="Kohler A."/>
            <person name="Daghino S."/>
            <person name="Barry K.W."/>
            <person name="Cichocki N."/>
            <person name="Clum A."/>
            <person name="Dockter R.B."/>
            <person name="Hainaut M."/>
            <person name="Kuo R.C."/>
            <person name="LaButti K."/>
            <person name="Lindahl B.D."/>
            <person name="Lindquist E.A."/>
            <person name="Lipzen A."/>
            <person name="Khouja H.R."/>
            <person name="Magnuson J."/>
            <person name="Murat C."/>
            <person name="Ohm R.A."/>
            <person name="Singer S.W."/>
            <person name="Spatafora J.W."/>
            <person name="Wang M."/>
            <person name="Veneault-Fourrey C."/>
            <person name="Henrissat B."/>
            <person name="Grigoriev I.V."/>
            <person name="Martin F.M."/>
            <person name="Perotto S."/>
        </authorList>
    </citation>
    <scope>NUCLEOTIDE SEQUENCE [LARGE SCALE GENOMIC DNA]</scope>
    <source>
        <strain evidence="2 3">ATCC 22711</strain>
    </source>
</reference>
<evidence type="ECO:0000256" key="1">
    <source>
        <dbReference type="SAM" id="MobiDB-lite"/>
    </source>
</evidence>
<dbReference type="GeneID" id="36575054"/>
<name>A0A2T3AV92_AMORE</name>
<feature type="region of interest" description="Disordered" evidence="1">
    <location>
        <begin position="52"/>
        <end position="71"/>
    </location>
</feature>
<dbReference type="Proteomes" id="UP000241818">
    <property type="component" value="Unassembled WGS sequence"/>
</dbReference>
<dbReference type="RefSeq" id="XP_024718579.1">
    <property type="nucleotide sequence ID" value="XM_024866973.1"/>
</dbReference>
<dbReference type="EMBL" id="KZ679015">
    <property type="protein sequence ID" value="PSS12581.1"/>
    <property type="molecule type" value="Genomic_DNA"/>
</dbReference>
<evidence type="ECO:0000313" key="3">
    <source>
        <dbReference type="Proteomes" id="UP000241818"/>
    </source>
</evidence>
<sequence length="71" mass="7971">MSHVNIAISRPIRFIQMNIAFQYSGITEFAYLGSGNKSGLCLGESEEANPWKPLHVERGFPPQQHRQRGDG</sequence>
<organism evidence="2 3">
    <name type="scientific">Amorphotheca resinae ATCC 22711</name>
    <dbReference type="NCBI Taxonomy" id="857342"/>
    <lineage>
        <taxon>Eukaryota</taxon>
        <taxon>Fungi</taxon>
        <taxon>Dikarya</taxon>
        <taxon>Ascomycota</taxon>
        <taxon>Pezizomycotina</taxon>
        <taxon>Leotiomycetes</taxon>
        <taxon>Helotiales</taxon>
        <taxon>Amorphothecaceae</taxon>
        <taxon>Amorphotheca</taxon>
    </lineage>
</organism>
<evidence type="ECO:0000313" key="2">
    <source>
        <dbReference type="EMBL" id="PSS12581.1"/>
    </source>
</evidence>